<name>A0A150GNG9_GONPE</name>
<evidence type="ECO:0000313" key="2">
    <source>
        <dbReference type="EMBL" id="KXZ51341.1"/>
    </source>
</evidence>
<comment type="caution">
    <text evidence="2">The sequence shown here is derived from an EMBL/GenBank/DDBJ whole genome shotgun (WGS) entry which is preliminary data.</text>
</comment>
<feature type="compositionally biased region" description="Gly residues" evidence="1">
    <location>
        <begin position="132"/>
        <end position="146"/>
    </location>
</feature>
<sequence length="425" mass="41891">MVVVFADPATAVMWALAVRRAGLALEWPPDLLEHELAEEVWADAFDAMTQCGEAAGPDGCAKAAVVRLHESHSSLSDRSVSDVRSACAASSAHAGAAGGGGGRCTPHTPAPTPRGHLGALRSLLSTGRPSRFGGGGGSSGGGGGGAAPSPPVSGRLTGSSLGDDEQRRTASLALAEGGGAGSDRSRSRSRGHRRGAPGPPGVGGGAASASATAWPAAAAAAARPTADALQLPDLASCFKSGSAPLPTLTVYPCPARPGGGGLAGLDRPIAPGESANTALASSHLHSESGGITLHHHRPSDVGSWMNGGGAMGRGSADGRRRRGGCVSDCGGGGGVLWGGMAATWGGTVRLLYRGLRLRWGVARGPLKGSLVAGDVSGQVVYGGKAHAAASKLAAKARAGQICATADVARAVPAALAAELVVLERF</sequence>
<dbReference type="AlphaFoldDB" id="A0A150GNG9"/>
<accession>A0A150GNG9</accession>
<feature type="region of interest" description="Disordered" evidence="1">
    <location>
        <begin position="92"/>
        <end position="209"/>
    </location>
</feature>
<evidence type="ECO:0008006" key="4">
    <source>
        <dbReference type="Google" id="ProtNLM"/>
    </source>
</evidence>
<organism evidence="2 3">
    <name type="scientific">Gonium pectorale</name>
    <name type="common">Green alga</name>
    <dbReference type="NCBI Taxonomy" id="33097"/>
    <lineage>
        <taxon>Eukaryota</taxon>
        <taxon>Viridiplantae</taxon>
        <taxon>Chlorophyta</taxon>
        <taxon>core chlorophytes</taxon>
        <taxon>Chlorophyceae</taxon>
        <taxon>CS clade</taxon>
        <taxon>Chlamydomonadales</taxon>
        <taxon>Volvocaceae</taxon>
        <taxon>Gonium</taxon>
    </lineage>
</organism>
<feature type="region of interest" description="Disordered" evidence="1">
    <location>
        <begin position="276"/>
        <end position="296"/>
    </location>
</feature>
<dbReference type="PANTHER" id="PTHR43081">
    <property type="entry name" value="ADENYLATE CYCLASE, TERMINAL-DIFFERENTIATION SPECIFIC-RELATED"/>
    <property type="match status" value="1"/>
</dbReference>
<evidence type="ECO:0000313" key="3">
    <source>
        <dbReference type="Proteomes" id="UP000075714"/>
    </source>
</evidence>
<dbReference type="InterPro" id="IPR029787">
    <property type="entry name" value="Nucleotide_cyclase"/>
</dbReference>
<reference evidence="3" key="1">
    <citation type="journal article" date="2016" name="Nat. Commun.">
        <title>The Gonium pectorale genome demonstrates co-option of cell cycle regulation during the evolution of multicellularity.</title>
        <authorList>
            <person name="Hanschen E.R."/>
            <person name="Marriage T.N."/>
            <person name="Ferris P.J."/>
            <person name="Hamaji T."/>
            <person name="Toyoda A."/>
            <person name="Fujiyama A."/>
            <person name="Neme R."/>
            <person name="Noguchi H."/>
            <person name="Minakuchi Y."/>
            <person name="Suzuki M."/>
            <person name="Kawai-Toyooka H."/>
            <person name="Smith D.R."/>
            <person name="Sparks H."/>
            <person name="Anderson J."/>
            <person name="Bakaric R."/>
            <person name="Luria V."/>
            <person name="Karger A."/>
            <person name="Kirschner M.W."/>
            <person name="Durand P.M."/>
            <person name="Michod R.E."/>
            <person name="Nozaki H."/>
            <person name="Olson B.J."/>
        </authorList>
    </citation>
    <scope>NUCLEOTIDE SEQUENCE [LARGE SCALE GENOMIC DNA]</scope>
    <source>
        <strain evidence="3">NIES-2863</strain>
    </source>
</reference>
<dbReference type="Gene3D" id="3.30.70.1230">
    <property type="entry name" value="Nucleotide cyclase"/>
    <property type="match status" value="2"/>
</dbReference>
<keyword evidence="3" id="KW-1185">Reference proteome</keyword>
<dbReference type="EMBL" id="LSYV01000014">
    <property type="protein sequence ID" value="KXZ51341.1"/>
    <property type="molecule type" value="Genomic_DNA"/>
</dbReference>
<proteinExistence type="predicted"/>
<dbReference type="InterPro" id="IPR050697">
    <property type="entry name" value="Adenylyl/Guanylyl_Cyclase_3/4"/>
</dbReference>
<dbReference type="SUPFAM" id="SSF55073">
    <property type="entry name" value="Nucleotide cyclase"/>
    <property type="match status" value="1"/>
</dbReference>
<dbReference type="Proteomes" id="UP000075714">
    <property type="component" value="Unassembled WGS sequence"/>
</dbReference>
<dbReference type="PANTHER" id="PTHR43081:SF1">
    <property type="entry name" value="ADENYLATE CYCLASE, TERMINAL-DIFFERENTIATION SPECIFIC"/>
    <property type="match status" value="1"/>
</dbReference>
<protein>
    <recommendedName>
        <fullName evidence="4">Guanylate cyclase domain-containing protein</fullName>
    </recommendedName>
</protein>
<evidence type="ECO:0000256" key="1">
    <source>
        <dbReference type="SAM" id="MobiDB-lite"/>
    </source>
</evidence>
<gene>
    <name evidence="2" type="ORF">GPECTOR_13g829</name>
</gene>